<dbReference type="GO" id="GO:0005634">
    <property type="term" value="C:nucleus"/>
    <property type="evidence" value="ECO:0007669"/>
    <property type="project" value="UniProtKB-SubCell"/>
</dbReference>
<comment type="catalytic activity">
    <reaction evidence="10">
        <text>N-terminal L-seryl-[histone H2A] + acetyl-CoA = N-terminal N(alpha)-acetyl-L-seryl-[histone H2A] + CoA + H(+)</text>
        <dbReference type="Rhea" id="RHEA:50600"/>
        <dbReference type="Rhea" id="RHEA-COMP:12742"/>
        <dbReference type="Rhea" id="RHEA-COMP:12744"/>
        <dbReference type="ChEBI" id="CHEBI:15378"/>
        <dbReference type="ChEBI" id="CHEBI:57287"/>
        <dbReference type="ChEBI" id="CHEBI:57288"/>
        <dbReference type="ChEBI" id="CHEBI:64738"/>
        <dbReference type="ChEBI" id="CHEBI:83690"/>
        <dbReference type="EC" id="2.3.1.257"/>
    </reaction>
</comment>
<comment type="subcellular location">
    <subcellularLocation>
        <location evidence="2">Cytoplasm</location>
    </subcellularLocation>
    <subcellularLocation>
        <location evidence="1">Nucleus</location>
    </subcellularLocation>
</comment>
<evidence type="ECO:0000256" key="5">
    <source>
        <dbReference type="ARBA" id="ARBA00015043"/>
    </source>
</evidence>
<dbReference type="Pfam" id="PF00583">
    <property type="entry name" value="Acetyltransf_1"/>
    <property type="match status" value="1"/>
</dbReference>
<evidence type="ECO:0000256" key="9">
    <source>
        <dbReference type="ARBA" id="ARBA00023315"/>
    </source>
</evidence>
<dbReference type="PANTHER" id="PTHR20531:SF1">
    <property type="entry name" value="N-ALPHA-ACETYLTRANSFERASE 40"/>
    <property type="match status" value="1"/>
</dbReference>
<gene>
    <name evidence="13" type="ORF">ECPE_LOCUS5728</name>
</gene>
<comment type="catalytic activity">
    <reaction evidence="11">
        <text>N-terminal L-seryl-[histone H4] + acetyl-CoA = N-terminal N(alpha)-acetyl-L-seryl-[histone H4] + CoA + H(+)</text>
        <dbReference type="Rhea" id="RHEA:50596"/>
        <dbReference type="Rhea" id="RHEA-COMP:12740"/>
        <dbReference type="Rhea" id="RHEA-COMP:12743"/>
        <dbReference type="ChEBI" id="CHEBI:15378"/>
        <dbReference type="ChEBI" id="CHEBI:57287"/>
        <dbReference type="ChEBI" id="CHEBI:57288"/>
        <dbReference type="ChEBI" id="CHEBI:64738"/>
        <dbReference type="ChEBI" id="CHEBI:83690"/>
        <dbReference type="EC" id="2.3.1.257"/>
    </reaction>
</comment>
<evidence type="ECO:0000256" key="4">
    <source>
        <dbReference type="ARBA" id="ARBA00012950"/>
    </source>
</evidence>
<dbReference type="AlphaFoldDB" id="A0A183AFJ3"/>
<keyword evidence="8" id="KW-0539">Nucleus</keyword>
<dbReference type="PANTHER" id="PTHR20531">
    <property type="entry name" value="N-ALPHA-ACETYLTRANSFERASE 40"/>
    <property type="match status" value="1"/>
</dbReference>
<name>A0A183AFJ3_9TREM</name>
<evidence type="ECO:0000313" key="14">
    <source>
        <dbReference type="Proteomes" id="UP000272942"/>
    </source>
</evidence>
<dbReference type="SUPFAM" id="SSF55729">
    <property type="entry name" value="Acyl-CoA N-acyltransferases (Nat)"/>
    <property type="match status" value="1"/>
</dbReference>
<evidence type="ECO:0000259" key="12">
    <source>
        <dbReference type="PROSITE" id="PS51186"/>
    </source>
</evidence>
<organism evidence="15">
    <name type="scientific">Echinostoma caproni</name>
    <dbReference type="NCBI Taxonomy" id="27848"/>
    <lineage>
        <taxon>Eukaryota</taxon>
        <taxon>Metazoa</taxon>
        <taxon>Spiralia</taxon>
        <taxon>Lophotrochozoa</taxon>
        <taxon>Platyhelminthes</taxon>
        <taxon>Trematoda</taxon>
        <taxon>Digenea</taxon>
        <taxon>Plagiorchiida</taxon>
        <taxon>Echinostomata</taxon>
        <taxon>Echinostomatoidea</taxon>
        <taxon>Echinostomatidae</taxon>
        <taxon>Echinostoma</taxon>
    </lineage>
</organism>
<dbReference type="InterPro" id="IPR000182">
    <property type="entry name" value="GNAT_dom"/>
</dbReference>
<dbReference type="GO" id="GO:1990189">
    <property type="term" value="F:protein N-terminal-serine acetyltransferase activity"/>
    <property type="evidence" value="ECO:0007669"/>
    <property type="project" value="UniProtKB-EC"/>
</dbReference>
<evidence type="ECO:0000256" key="11">
    <source>
        <dbReference type="ARBA" id="ARBA00049524"/>
    </source>
</evidence>
<dbReference type="EMBL" id="UZAN01042602">
    <property type="protein sequence ID" value="VDP76372.1"/>
    <property type="molecule type" value="Genomic_DNA"/>
</dbReference>
<evidence type="ECO:0000256" key="6">
    <source>
        <dbReference type="ARBA" id="ARBA00022490"/>
    </source>
</evidence>
<evidence type="ECO:0000256" key="2">
    <source>
        <dbReference type="ARBA" id="ARBA00004496"/>
    </source>
</evidence>
<dbReference type="EC" id="2.3.1.257" evidence="4"/>
<evidence type="ECO:0000313" key="13">
    <source>
        <dbReference type="EMBL" id="VDP76372.1"/>
    </source>
</evidence>
<comment type="similarity">
    <text evidence="3">Belongs to the acetyltransferase family. NAA40 subfamily.</text>
</comment>
<keyword evidence="6" id="KW-0963">Cytoplasm</keyword>
<evidence type="ECO:0000256" key="7">
    <source>
        <dbReference type="ARBA" id="ARBA00022679"/>
    </source>
</evidence>
<dbReference type="WBParaSite" id="ECPE_0000574101-mRNA-1">
    <property type="protein sequence ID" value="ECPE_0000574101-mRNA-1"/>
    <property type="gene ID" value="ECPE_0000574101"/>
</dbReference>
<dbReference type="PROSITE" id="PS51186">
    <property type="entry name" value="GNAT"/>
    <property type="match status" value="1"/>
</dbReference>
<keyword evidence="14" id="KW-1185">Reference proteome</keyword>
<reference evidence="13 14" key="2">
    <citation type="submission" date="2018-11" db="EMBL/GenBank/DDBJ databases">
        <authorList>
            <consortium name="Pathogen Informatics"/>
        </authorList>
    </citation>
    <scope>NUCLEOTIDE SEQUENCE [LARGE SCALE GENOMIC DNA]</scope>
    <source>
        <strain evidence="13 14">Egypt</strain>
    </source>
</reference>
<dbReference type="GO" id="GO:0010485">
    <property type="term" value="F:histone H4 acetyltransferase activity"/>
    <property type="evidence" value="ECO:0007669"/>
    <property type="project" value="InterPro"/>
</dbReference>
<dbReference type="InterPro" id="IPR016181">
    <property type="entry name" value="Acyl_CoA_acyltransferase"/>
</dbReference>
<dbReference type="InterPro" id="IPR039949">
    <property type="entry name" value="NAA40"/>
</dbReference>
<dbReference type="GO" id="GO:0043998">
    <property type="term" value="F:histone H2A acetyltransferase activity"/>
    <property type="evidence" value="ECO:0007669"/>
    <property type="project" value="InterPro"/>
</dbReference>
<sequence length="219" mass="25550">MRRPASKVANGGLVAYRKLKAKEIVDQANRRENPLPLRRTDELPILDNVPLTVECCYPKSCSPELLDDMLNVLYNNMKGFYDQSSWEWDTEKKREEAFSSKSRLLICRVADTEFPTSTAVAGFVSFRFEREVDRPVLYCYEIQLREQYRGRSIGCYLMNLLFLIAKDCKMDRVMLTVFKFNERALRFFRALGFVKDETDPSNFKGNPKVDYIIMSKSVM</sequence>
<evidence type="ECO:0000256" key="10">
    <source>
        <dbReference type="ARBA" id="ARBA00047821"/>
    </source>
</evidence>
<keyword evidence="9" id="KW-0012">Acyltransferase</keyword>
<keyword evidence="7" id="KW-0808">Transferase</keyword>
<protein>
    <recommendedName>
        <fullName evidence="5">N-alpha-acetyltransferase 40</fullName>
        <ecNumber evidence="4">2.3.1.257</ecNumber>
    </recommendedName>
</protein>
<dbReference type="OrthoDB" id="424551at2759"/>
<dbReference type="GO" id="GO:0005737">
    <property type="term" value="C:cytoplasm"/>
    <property type="evidence" value="ECO:0007669"/>
    <property type="project" value="UniProtKB-SubCell"/>
</dbReference>
<evidence type="ECO:0000256" key="3">
    <source>
        <dbReference type="ARBA" id="ARBA00008870"/>
    </source>
</evidence>
<reference evidence="15" key="1">
    <citation type="submission" date="2016-06" db="UniProtKB">
        <authorList>
            <consortium name="WormBaseParasite"/>
        </authorList>
    </citation>
    <scope>IDENTIFICATION</scope>
</reference>
<feature type="domain" description="N-acetyltransferase" evidence="12">
    <location>
        <begin position="51"/>
        <end position="219"/>
    </location>
</feature>
<accession>A0A183AFJ3</accession>
<proteinExistence type="inferred from homology"/>
<evidence type="ECO:0000256" key="8">
    <source>
        <dbReference type="ARBA" id="ARBA00023242"/>
    </source>
</evidence>
<dbReference type="Proteomes" id="UP000272942">
    <property type="component" value="Unassembled WGS sequence"/>
</dbReference>
<dbReference type="CDD" id="cd04301">
    <property type="entry name" value="NAT_SF"/>
    <property type="match status" value="1"/>
</dbReference>
<evidence type="ECO:0000256" key="1">
    <source>
        <dbReference type="ARBA" id="ARBA00004123"/>
    </source>
</evidence>
<dbReference type="Gene3D" id="3.40.630.30">
    <property type="match status" value="1"/>
</dbReference>
<evidence type="ECO:0000313" key="15">
    <source>
        <dbReference type="WBParaSite" id="ECPE_0000574101-mRNA-1"/>
    </source>
</evidence>